<sequence>MTAAQLTGPLAGRLEGKVALITGSDSGIGRATAIEFAREGADVVVTYLHDAEGAEGTRAAVTDEGRRAIVVQADVSDEDQVASLFDEAVAAFGSVDVLMNNAGVDASGTPVAELSTEVWDRAIRTNVYGPFFCCRRFAQLRLAAGGGGTVINVTSVHADNPNAGGSDYDCSKGAVRMLTRTLALELAPHGINVNSLAPGMVLTPFNQPAIDDPELLEAQVQSIPMKRAAQPSEVARVAVFLASSDADYVTGASYVIDGGLMINLGQGA</sequence>
<dbReference type="Gene3D" id="3.40.50.720">
    <property type="entry name" value="NAD(P)-binding Rossmann-like Domain"/>
    <property type="match status" value="1"/>
</dbReference>
<proteinExistence type="inferred from homology"/>
<dbReference type="GO" id="GO:0004316">
    <property type="term" value="F:3-oxoacyl-[acyl-carrier-protein] reductase (NADPH) activity"/>
    <property type="evidence" value="ECO:0007669"/>
    <property type="project" value="UniProtKB-EC"/>
</dbReference>
<protein>
    <submittedName>
        <fullName evidence="3">3-oxoacyl-[acyl-carrier protein] reductase</fullName>
        <ecNumber evidence="3">1.1.1.100</ecNumber>
    </submittedName>
</protein>
<name>A0A6J4MI78_9ACTN</name>
<reference evidence="3" key="1">
    <citation type="submission" date="2020-02" db="EMBL/GenBank/DDBJ databases">
        <authorList>
            <person name="Meier V. D."/>
        </authorList>
    </citation>
    <scope>NUCLEOTIDE SEQUENCE</scope>
    <source>
        <strain evidence="3">AVDCRST_MAG36</strain>
    </source>
</reference>
<gene>
    <name evidence="3" type="ORF">AVDCRST_MAG36-2312</name>
</gene>
<dbReference type="InterPro" id="IPR002347">
    <property type="entry name" value="SDR_fam"/>
</dbReference>
<dbReference type="InterPro" id="IPR036291">
    <property type="entry name" value="NAD(P)-bd_dom_sf"/>
</dbReference>
<dbReference type="PANTHER" id="PTHR48107:SF16">
    <property type="entry name" value="NADPH-DEPENDENT ALDEHYDE REDUCTASE 1, CHLOROPLASTIC"/>
    <property type="match status" value="1"/>
</dbReference>
<comment type="similarity">
    <text evidence="1">Belongs to the short-chain dehydrogenases/reductases (SDR) family.</text>
</comment>
<evidence type="ECO:0000256" key="1">
    <source>
        <dbReference type="ARBA" id="ARBA00006484"/>
    </source>
</evidence>
<dbReference type="PRINTS" id="PR00080">
    <property type="entry name" value="SDRFAMILY"/>
</dbReference>
<dbReference type="PANTHER" id="PTHR48107">
    <property type="entry name" value="NADPH-DEPENDENT ALDEHYDE REDUCTASE-LIKE PROTEIN, CHLOROPLASTIC-RELATED"/>
    <property type="match status" value="1"/>
</dbReference>
<dbReference type="Pfam" id="PF13561">
    <property type="entry name" value="adh_short_C2"/>
    <property type="match status" value="1"/>
</dbReference>
<dbReference type="FunFam" id="3.40.50.720:FF:000084">
    <property type="entry name" value="Short-chain dehydrogenase reductase"/>
    <property type="match status" value="1"/>
</dbReference>
<evidence type="ECO:0000256" key="2">
    <source>
        <dbReference type="ARBA" id="ARBA00023002"/>
    </source>
</evidence>
<evidence type="ECO:0000313" key="3">
    <source>
        <dbReference type="EMBL" id="CAA9356051.1"/>
    </source>
</evidence>
<dbReference type="PRINTS" id="PR00081">
    <property type="entry name" value="GDHRDH"/>
</dbReference>
<dbReference type="EC" id="1.1.1.100" evidence="3"/>
<dbReference type="SUPFAM" id="SSF51735">
    <property type="entry name" value="NAD(P)-binding Rossmann-fold domains"/>
    <property type="match status" value="1"/>
</dbReference>
<organism evidence="3">
    <name type="scientific">uncultured Nocardioidaceae bacterium</name>
    <dbReference type="NCBI Taxonomy" id="253824"/>
    <lineage>
        <taxon>Bacteria</taxon>
        <taxon>Bacillati</taxon>
        <taxon>Actinomycetota</taxon>
        <taxon>Actinomycetes</taxon>
        <taxon>Propionibacteriales</taxon>
        <taxon>Nocardioidaceae</taxon>
        <taxon>environmental samples</taxon>
    </lineage>
</organism>
<dbReference type="NCBIfam" id="NF005559">
    <property type="entry name" value="PRK07231.1"/>
    <property type="match status" value="1"/>
</dbReference>
<dbReference type="EMBL" id="CADCUH010000153">
    <property type="protein sequence ID" value="CAA9356051.1"/>
    <property type="molecule type" value="Genomic_DNA"/>
</dbReference>
<accession>A0A6J4MI78</accession>
<dbReference type="AlphaFoldDB" id="A0A6J4MI78"/>
<keyword evidence="2 3" id="KW-0560">Oxidoreductase</keyword>